<keyword evidence="3" id="KW-1185">Reference proteome</keyword>
<accession>A0A918GF77</accession>
<organism evidence="2 3">
    <name type="scientific">Actinokineospora fastidiosa</name>
    <dbReference type="NCBI Taxonomy" id="1816"/>
    <lineage>
        <taxon>Bacteria</taxon>
        <taxon>Bacillati</taxon>
        <taxon>Actinomycetota</taxon>
        <taxon>Actinomycetes</taxon>
        <taxon>Pseudonocardiales</taxon>
        <taxon>Pseudonocardiaceae</taxon>
        <taxon>Actinokineospora</taxon>
    </lineage>
</organism>
<feature type="region of interest" description="Disordered" evidence="1">
    <location>
        <begin position="1"/>
        <end position="39"/>
    </location>
</feature>
<reference evidence="2" key="2">
    <citation type="submission" date="2020-09" db="EMBL/GenBank/DDBJ databases">
        <authorList>
            <person name="Sun Q."/>
            <person name="Ohkuma M."/>
        </authorList>
    </citation>
    <scope>NUCLEOTIDE SEQUENCE</scope>
    <source>
        <strain evidence="2">JCM 3276</strain>
    </source>
</reference>
<reference evidence="2" key="1">
    <citation type="journal article" date="2014" name="Int. J. Syst. Evol. Microbiol.">
        <title>Complete genome sequence of Corynebacterium casei LMG S-19264T (=DSM 44701T), isolated from a smear-ripened cheese.</title>
        <authorList>
            <consortium name="US DOE Joint Genome Institute (JGI-PGF)"/>
            <person name="Walter F."/>
            <person name="Albersmeier A."/>
            <person name="Kalinowski J."/>
            <person name="Ruckert C."/>
        </authorList>
    </citation>
    <scope>NUCLEOTIDE SEQUENCE</scope>
    <source>
        <strain evidence="2">JCM 3276</strain>
    </source>
</reference>
<dbReference type="Proteomes" id="UP000660680">
    <property type="component" value="Unassembled WGS sequence"/>
</dbReference>
<evidence type="ECO:0000313" key="2">
    <source>
        <dbReference type="EMBL" id="GGS31721.1"/>
    </source>
</evidence>
<dbReference type="EMBL" id="BMRB01000002">
    <property type="protein sequence ID" value="GGS31721.1"/>
    <property type="molecule type" value="Genomic_DNA"/>
</dbReference>
<evidence type="ECO:0000256" key="1">
    <source>
        <dbReference type="SAM" id="MobiDB-lite"/>
    </source>
</evidence>
<feature type="compositionally biased region" description="Polar residues" evidence="1">
    <location>
        <begin position="1"/>
        <end position="10"/>
    </location>
</feature>
<name>A0A918GF77_9PSEU</name>
<protein>
    <submittedName>
        <fullName evidence="2">Uncharacterized protein</fullName>
    </submittedName>
</protein>
<proteinExistence type="predicted"/>
<dbReference type="AlphaFoldDB" id="A0A918GF77"/>
<evidence type="ECO:0000313" key="3">
    <source>
        <dbReference type="Proteomes" id="UP000660680"/>
    </source>
</evidence>
<comment type="caution">
    <text evidence="2">The sequence shown here is derived from an EMBL/GenBank/DDBJ whole genome shotgun (WGS) entry which is preliminary data.</text>
</comment>
<sequence>MTLMSTTDRTLTAHPGSTEAAAVPRARFTPPPRPNVVRPRPGLRLAASIDRVLADPTADVAVAELTAGLAWTAALGETCLLTGAVADVRRGIAALRAGKPVLAVASLEAARADLPIL</sequence>
<gene>
    <name evidence="2" type="ORF">GCM10010171_27030</name>
</gene>